<dbReference type="Pfam" id="PF06985">
    <property type="entry name" value="HET"/>
    <property type="match status" value="1"/>
</dbReference>
<name>A0AAV9GCB9_9PEZI</name>
<accession>A0AAV9GCB9</accession>
<dbReference type="PANTHER" id="PTHR33112:SF16">
    <property type="entry name" value="HETEROKARYON INCOMPATIBILITY DOMAIN-CONTAINING PROTEIN"/>
    <property type="match status" value="1"/>
</dbReference>
<comment type="caution">
    <text evidence="2">The sequence shown here is derived from an EMBL/GenBank/DDBJ whole genome shotgun (WGS) entry which is preliminary data.</text>
</comment>
<proteinExistence type="predicted"/>
<dbReference type="EMBL" id="MU865972">
    <property type="protein sequence ID" value="KAK4444816.1"/>
    <property type="molecule type" value="Genomic_DNA"/>
</dbReference>
<protein>
    <submittedName>
        <fullName evidence="2">Heterokaryon incompatibility protein-domain-containing protein</fullName>
    </submittedName>
</protein>
<dbReference type="AlphaFoldDB" id="A0AAV9GCB9"/>
<organism evidence="2 3">
    <name type="scientific">Podospora aff. communis PSN243</name>
    <dbReference type="NCBI Taxonomy" id="3040156"/>
    <lineage>
        <taxon>Eukaryota</taxon>
        <taxon>Fungi</taxon>
        <taxon>Dikarya</taxon>
        <taxon>Ascomycota</taxon>
        <taxon>Pezizomycotina</taxon>
        <taxon>Sordariomycetes</taxon>
        <taxon>Sordariomycetidae</taxon>
        <taxon>Sordariales</taxon>
        <taxon>Podosporaceae</taxon>
        <taxon>Podospora</taxon>
    </lineage>
</organism>
<evidence type="ECO:0000313" key="3">
    <source>
        <dbReference type="Proteomes" id="UP001321760"/>
    </source>
</evidence>
<sequence>MDAPRLPTRVIDVDPSLPNPRLVTKHEERDDWEPYTALSYCWGKSQATMTMPDNLSRHTTDGFQFSALPRAIQDAITVARGLSIRYLWVDALCILQGSSPEATADWLAESSMMSDIYGGATLVIIAGDSQDCNMPFLYQRELVTTSRPSRDGVLDREIPSAHRTTVPKGYVDLKANTWPTRAWTLQESALSRRALIYTKDQVYWRCAFGLVGYDAYLHVLPRIDSLPPVVHERDYWPSVVTEYSTRFMTNPADKLPALAGLARLHCESNDVTYAAGLCLDTFHSGLLWRTEYSEKRHPSRPSHWRAPSWSWVSIDGPVDY</sequence>
<feature type="non-terminal residue" evidence="2">
    <location>
        <position position="320"/>
    </location>
</feature>
<evidence type="ECO:0000313" key="2">
    <source>
        <dbReference type="EMBL" id="KAK4444816.1"/>
    </source>
</evidence>
<dbReference type="Proteomes" id="UP001321760">
    <property type="component" value="Unassembled WGS sequence"/>
</dbReference>
<reference evidence="2" key="2">
    <citation type="submission" date="2023-05" db="EMBL/GenBank/DDBJ databases">
        <authorList>
            <consortium name="Lawrence Berkeley National Laboratory"/>
            <person name="Steindorff A."/>
            <person name="Hensen N."/>
            <person name="Bonometti L."/>
            <person name="Westerberg I."/>
            <person name="Brannstrom I.O."/>
            <person name="Guillou S."/>
            <person name="Cros-Aarteil S."/>
            <person name="Calhoun S."/>
            <person name="Haridas S."/>
            <person name="Kuo A."/>
            <person name="Mondo S."/>
            <person name="Pangilinan J."/>
            <person name="Riley R."/>
            <person name="Labutti K."/>
            <person name="Andreopoulos B."/>
            <person name="Lipzen A."/>
            <person name="Chen C."/>
            <person name="Yanf M."/>
            <person name="Daum C."/>
            <person name="Ng V."/>
            <person name="Clum A."/>
            <person name="Ohm R."/>
            <person name="Martin F."/>
            <person name="Silar P."/>
            <person name="Natvig D."/>
            <person name="Lalanne C."/>
            <person name="Gautier V."/>
            <person name="Ament-Velasquez S.L."/>
            <person name="Kruys A."/>
            <person name="Hutchinson M.I."/>
            <person name="Powell A.J."/>
            <person name="Barry K."/>
            <person name="Miller A.N."/>
            <person name="Grigoriev I.V."/>
            <person name="Debuchy R."/>
            <person name="Gladieux P."/>
            <person name="Thoren M.H."/>
            <person name="Johannesson H."/>
        </authorList>
    </citation>
    <scope>NUCLEOTIDE SEQUENCE</scope>
    <source>
        <strain evidence="2">PSN243</strain>
    </source>
</reference>
<feature type="domain" description="Heterokaryon incompatibility" evidence="1">
    <location>
        <begin position="35"/>
        <end position="187"/>
    </location>
</feature>
<evidence type="ECO:0000259" key="1">
    <source>
        <dbReference type="Pfam" id="PF06985"/>
    </source>
</evidence>
<gene>
    <name evidence="2" type="ORF">QBC34DRAFT_334219</name>
</gene>
<dbReference type="PANTHER" id="PTHR33112">
    <property type="entry name" value="DOMAIN PROTEIN, PUTATIVE-RELATED"/>
    <property type="match status" value="1"/>
</dbReference>
<reference evidence="2" key="1">
    <citation type="journal article" date="2023" name="Mol. Phylogenet. Evol.">
        <title>Genome-scale phylogeny and comparative genomics of the fungal order Sordariales.</title>
        <authorList>
            <person name="Hensen N."/>
            <person name="Bonometti L."/>
            <person name="Westerberg I."/>
            <person name="Brannstrom I.O."/>
            <person name="Guillou S."/>
            <person name="Cros-Aarteil S."/>
            <person name="Calhoun S."/>
            <person name="Haridas S."/>
            <person name="Kuo A."/>
            <person name="Mondo S."/>
            <person name="Pangilinan J."/>
            <person name="Riley R."/>
            <person name="LaButti K."/>
            <person name="Andreopoulos B."/>
            <person name="Lipzen A."/>
            <person name="Chen C."/>
            <person name="Yan M."/>
            <person name="Daum C."/>
            <person name="Ng V."/>
            <person name="Clum A."/>
            <person name="Steindorff A."/>
            <person name="Ohm R.A."/>
            <person name="Martin F."/>
            <person name="Silar P."/>
            <person name="Natvig D.O."/>
            <person name="Lalanne C."/>
            <person name="Gautier V."/>
            <person name="Ament-Velasquez S.L."/>
            <person name="Kruys A."/>
            <person name="Hutchinson M.I."/>
            <person name="Powell A.J."/>
            <person name="Barry K."/>
            <person name="Miller A.N."/>
            <person name="Grigoriev I.V."/>
            <person name="Debuchy R."/>
            <person name="Gladieux P."/>
            <person name="Hiltunen Thoren M."/>
            <person name="Johannesson H."/>
        </authorList>
    </citation>
    <scope>NUCLEOTIDE SEQUENCE</scope>
    <source>
        <strain evidence="2">PSN243</strain>
    </source>
</reference>
<keyword evidence="3" id="KW-1185">Reference proteome</keyword>
<dbReference type="InterPro" id="IPR010730">
    <property type="entry name" value="HET"/>
</dbReference>